<dbReference type="RefSeq" id="WP_095724631.1">
    <property type="nucleotide sequence ID" value="NZ_NTFS01000502.1"/>
</dbReference>
<keyword evidence="3" id="KW-1185">Reference proteome</keyword>
<evidence type="ECO:0000259" key="1">
    <source>
        <dbReference type="Pfam" id="PF14355"/>
    </source>
</evidence>
<dbReference type="Proteomes" id="UP000218238">
    <property type="component" value="Unassembled WGS sequence"/>
</dbReference>
<gene>
    <name evidence="2" type="ORF">CK510_27210</name>
</gene>
<sequence length="241" mass="26990">MVDSQQEYSLTAEQVQCGHCKVKALMRIVCEGEDSYIVGDVEQYGGDDVHHKWQVVKCPVCCEINVLQHLSSSLWDYEIGDERFPSPVYTTFLYPSLEKEKPLYLKISSQAVEQAIADVEALIPTTGAVSGVDRIHTALHGYLGLVCVQADIEFSKKNDGITKLFKLLCQSHPKLQSVTGNSKKIDPLLQSFAGIMDSLNPIRNHASLAHPNENLLDKDEAMLFINVVRTLLQYLDEKLRL</sequence>
<protein>
    <recommendedName>
        <fullName evidence="1">Abortive infection protein-like C-terminal domain-containing protein</fullName>
    </recommendedName>
</protein>
<name>A0A2A2TBC5_9CYAN</name>
<reference evidence="2 3" key="1">
    <citation type="submission" date="2017-08" db="EMBL/GenBank/DDBJ databases">
        <title>Draft genome sequence of filamentous cyanobacterium Calothrix elsteri CCALA 953.</title>
        <authorList>
            <person name="Gagunashvili A.N."/>
            <person name="Elster J."/>
            <person name="Andresson O.S."/>
        </authorList>
    </citation>
    <scope>NUCLEOTIDE SEQUENCE [LARGE SCALE GENOMIC DNA]</scope>
    <source>
        <strain evidence="2 3">CCALA 953</strain>
    </source>
</reference>
<evidence type="ECO:0000313" key="2">
    <source>
        <dbReference type="EMBL" id="PAX50994.1"/>
    </source>
</evidence>
<evidence type="ECO:0000313" key="3">
    <source>
        <dbReference type="Proteomes" id="UP000218238"/>
    </source>
</evidence>
<feature type="domain" description="Abortive infection protein-like C-terminal" evidence="1">
    <location>
        <begin position="166"/>
        <end position="235"/>
    </location>
</feature>
<dbReference type="InterPro" id="IPR026001">
    <property type="entry name" value="Abi-like_C"/>
</dbReference>
<accession>A0A2A2TBC5</accession>
<comment type="caution">
    <text evidence="2">The sequence shown here is derived from an EMBL/GenBank/DDBJ whole genome shotgun (WGS) entry which is preliminary data.</text>
</comment>
<organism evidence="2 3">
    <name type="scientific">Brunnivagina elsteri CCALA 953</name>
    <dbReference type="NCBI Taxonomy" id="987040"/>
    <lineage>
        <taxon>Bacteria</taxon>
        <taxon>Bacillati</taxon>
        <taxon>Cyanobacteriota</taxon>
        <taxon>Cyanophyceae</taxon>
        <taxon>Nostocales</taxon>
        <taxon>Calotrichaceae</taxon>
        <taxon>Brunnivagina</taxon>
    </lineage>
</organism>
<dbReference type="AlphaFoldDB" id="A0A2A2TBC5"/>
<proteinExistence type="predicted"/>
<dbReference type="EMBL" id="NTFS01000502">
    <property type="protein sequence ID" value="PAX50994.1"/>
    <property type="molecule type" value="Genomic_DNA"/>
</dbReference>
<dbReference type="Pfam" id="PF14355">
    <property type="entry name" value="Abi_C"/>
    <property type="match status" value="1"/>
</dbReference>
<dbReference type="OrthoDB" id="1417974at2"/>